<sequence>MIDIIDPHVHVWQLSAGHYHWLRQANPPHWPAKALLQKDFLPAKLALQPPFRLHGVVHIEAGFNNQQPEQELAWLRKQDWPCANKSVAFLDCAAPLGQVESQLQALLPYQPAGVRHIFDGNDEQVLHRTELHTIAGWLCQQQLLMEVQCNVTNPKNLARITQLAELFPQLRLVLNHAGFVKPERFSVWQQALNALGTSPNIAMKLSGWEMLHTGERSPFDSAWFQRVLSAALEHLPTERLMLASNFPLCLWQGSYQQLWQGYFDQCQALGLSAADWQELSRYSASRCYEFDAKG</sequence>
<comment type="similarity">
    <text evidence="1">Belongs to the metallo-dependent hydrolases superfamily.</text>
</comment>
<evidence type="ECO:0000313" key="4">
    <source>
        <dbReference type="Proteomes" id="UP000198773"/>
    </source>
</evidence>
<dbReference type="Gene3D" id="3.20.20.140">
    <property type="entry name" value="Metal-dependent hydrolases"/>
    <property type="match status" value="1"/>
</dbReference>
<dbReference type="InterPro" id="IPR006680">
    <property type="entry name" value="Amidohydro-rel"/>
</dbReference>
<name>A0A1H3ZQJ3_ALKAM</name>
<accession>A0A1H3ZQJ3</accession>
<dbReference type="InterPro" id="IPR052350">
    <property type="entry name" value="Metallo-dep_Lactonases"/>
</dbReference>
<protein>
    <submittedName>
        <fullName evidence="3">Predicted metal-dependent hydrolase, TIM-barrel fold</fullName>
    </submittedName>
</protein>
<dbReference type="GO" id="GO:0016787">
    <property type="term" value="F:hydrolase activity"/>
    <property type="evidence" value="ECO:0007669"/>
    <property type="project" value="UniProtKB-KW"/>
</dbReference>
<dbReference type="RefSeq" id="WP_171907551.1">
    <property type="nucleotide sequence ID" value="NZ_FNRM01000002.1"/>
</dbReference>
<keyword evidence="4" id="KW-1185">Reference proteome</keyword>
<dbReference type="AlphaFoldDB" id="A0A1H3ZQJ3"/>
<evidence type="ECO:0000259" key="2">
    <source>
        <dbReference type="Pfam" id="PF04909"/>
    </source>
</evidence>
<proteinExistence type="inferred from homology"/>
<dbReference type="Pfam" id="PF04909">
    <property type="entry name" value="Amidohydro_2"/>
    <property type="match status" value="1"/>
</dbReference>
<gene>
    <name evidence="3" type="ORF">SAMN04488051_102307</name>
</gene>
<feature type="domain" description="Amidohydrolase-related" evidence="2">
    <location>
        <begin position="5"/>
        <end position="274"/>
    </location>
</feature>
<dbReference type="PANTHER" id="PTHR43569">
    <property type="entry name" value="AMIDOHYDROLASE"/>
    <property type="match status" value="1"/>
</dbReference>
<organism evidence="3 4">
    <name type="scientific">Alkalimonas amylolytica</name>
    <dbReference type="NCBI Taxonomy" id="152573"/>
    <lineage>
        <taxon>Bacteria</taxon>
        <taxon>Pseudomonadati</taxon>
        <taxon>Pseudomonadota</taxon>
        <taxon>Gammaproteobacteria</taxon>
        <taxon>Alkalimonas</taxon>
    </lineage>
</organism>
<reference evidence="3 4" key="1">
    <citation type="submission" date="2016-10" db="EMBL/GenBank/DDBJ databases">
        <authorList>
            <person name="de Groot N.N."/>
        </authorList>
    </citation>
    <scope>NUCLEOTIDE SEQUENCE [LARGE SCALE GENOMIC DNA]</scope>
    <source>
        <strain evidence="3 4">CGMCC 1.3430</strain>
    </source>
</reference>
<dbReference type="Proteomes" id="UP000198773">
    <property type="component" value="Unassembled WGS sequence"/>
</dbReference>
<evidence type="ECO:0000256" key="1">
    <source>
        <dbReference type="ARBA" id="ARBA00038310"/>
    </source>
</evidence>
<dbReference type="SUPFAM" id="SSF51556">
    <property type="entry name" value="Metallo-dependent hydrolases"/>
    <property type="match status" value="1"/>
</dbReference>
<evidence type="ECO:0000313" key="3">
    <source>
        <dbReference type="EMBL" id="SEA25969.1"/>
    </source>
</evidence>
<dbReference type="EMBL" id="FNRM01000002">
    <property type="protein sequence ID" value="SEA25969.1"/>
    <property type="molecule type" value="Genomic_DNA"/>
</dbReference>
<dbReference type="PANTHER" id="PTHR43569:SF2">
    <property type="entry name" value="AMIDOHYDROLASE-RELATED DOMAIN-CONTAINING PROTEIN"/>
    <property type="match status" value="1"/>
</dbReference>
<dbReference type="STRING" id="152573.SAMN04488051_102307"/>
<dbReference type="InterPro" id="IPR032466">
    <property type="entry name" value="Metal_Hydrolase"/>
</dbReference>
<keyword evidence="3" id="KW-0378">Hydrolase</keyword>